<dbReference type="SMART" id="SM00028">
    <property type="entry name" value="TPR"/>
    <property type="match status" value="3"/>
</dbReference>
<dbReference type="EMBL" id="JBHRSB010000003">
    <property type="protein sequence ID" value="MFC3000962.1"/>
    <property type="molecule type" value="Genomic_DNA"/>
</dbReference>
<evidence type="ECO:0000256" key="3">
    <source>
        <dbReference type="PROSITE-ProRule" id="PRU00339"/>
    </source>
</evidence>
<accession>A0ABV7BTQ5</accession>
<evidence type="ECO:0000256" key="2">
    <source>
        <dbReference type="ARBA" id="ARBA00022803"/>
    </source>
</evidence>
<keyword evidence="2 3" id="KW-0802">TPR repeat</keyword>
<dbReference type="Pfam" id="PF13432">
    <property type="entry name" value="TPR_16"/>
    <property type="match status" value="1"/>
</dbReference>
<dbReference type="Gene3D" id="1.25.40.10">
    <property type="entry name" value="Tetratricopeptide repeat domain"/>
    <property type="match status" value="2"/>
</dbReference>
<dbReference type="RefSeq" id="WP_246602738.1">
    <property type="nucleotide sequence ID" value="NZ_JAFNJS010000003.1"/>
</dbReference>
<feature type="repeat" description="TPR" evidence="3">
    <location>
        <begin position="286"/>
        <end position="319"/>
    </location>
</feature>
<proteinExistence type="predicted"/>
<keyword evidence="5" id="KW-1185">Reference proteome</keyword>
<evidence type="ECO:0000313" key="4">
    <source>
        <dbReference type="EMBL" id="MFC3000962.1"/>
    </source>
</evidence>
<dbReference type="SUPFAM" id="SSF48452">
    <property type="entry name" value="TPR-like"/>
    <property type="match status" value="1"/>
</dbReference>
<reference evidence="5" key="1">
    <citation type="journal article" date="2019" name="Int. J. Syst. Evol. Microbiol.">
        <title>The Global Catalogue of Microorganisms (GCM) 10K type strain sequencing project: providing services to taxonomists for standard genome sequencing and annotation.</title>
        <authorList>
            <consortium name="The Broad Institute Genomics Platform"/>
            <consortium name="The Broad Institute Genome Sequencing Center for Infectious Disease"/>
            <person name="Wu L."/>
            <person name="Ma J."/>
        </authorList>
    </citation>
    <scope>NUCLEOTIDE SEQUENCE [LARGE SCALE GENOMIC DNA]</scope>
    <source>
        <strain evidence="5">CGMCC 1.16855</strain>
    </source>
</reference>
<keyword evidence="1" id="KW-0677">Repeat</keyword>
<dbReference type="Proteomes" id="UP001595420">
    <property type="component" value="Unassembled WGS sequence"/>
</dbReference>
<name>A0ABV7BTQ5_9PROT</name>
<dbReference type="PANTHER" id="PTHR45586:SF1">
    <property type="entry name" value="LIPOPOLYSACCHARIDE ASSEMBLY PROTEIN B"/>
    <property type="match status" value="1"/>
</dbReference>
<dbReference type="InterPro" id="IPR019734">
    <property type="entry name" value="TPR_rpt"/>
</dbReference>
<dbReference type="InterPro" id="IPR051012">
    <property type="entry name" value="CellSynth/LPSAsmb/PSIAsmb"/>
</dbReference>
<dbReference type="InterPro" id="IPR011990">
    <property type="entry name" value="TPR-like_helical_dom_sf"/>
</dbReference>
<dbReference type="PANTHER" id="PTHR45586">
    <property type="entry name" value="TPR REPEAT-CONTAINING PROTEIN PA4667"/>
    <property type="match status" value="1"/>
</dbReference>
<gene>
    <name evidence="4" type="ORF">ACFOD3_13750</name>
</gene>
<dbReference type="PROSITE" id="PS50005">
    <property type="entry name" value="TPR"/>
    <property type="match status" value="1"/>
</dbReference>
<evidence type="ECO:0000256" key="1">
    <source>
        <dbReference type="ARBA" id="ARBA00022737"/>
    </source>
</evidence>
<evidence type="ECO:0000313" key="5">
    <source>
        <dbReference type="Proteomes" id="UP001595420"/>
    </source>
</evidence>
<organism evidence="4 5">
    <name type="scientific">Falsiroseomonas tokyonensis</name>
    <dbReference type="NCBI Taxonomy" id="430521"/>
    <lineage>
        <taxon>Bacteria</taxon>
        <taxon>Pseudomonadati</taxon>
        <taxon>Pseudomonadota</taxon>
        <taxon>Alphaproteobacteria</taxon>
        <taxon>Acetobacterales</taxon>
        <taxon>Roseomonadaceae</taxon>
        <taxon>Falsiroseomonas</taxon>
    </lineage>
</organism>
<sequence>MGIVFDRAGLASIATYSRGYPPAVRFALDEVRARGIAQVVANQRAIVNFSAELFLRQLKETSSINATMETILRVLSAFSPLPLSVIADYCGVSGAEASENIDHLLDLAFVLPDGLHLRISEPLRDAAYRAFDGLTIDSARVADLLDAYLRAEPDDDARLNLGQTIFRASLLSGSGSESRFAVGFASDLIQVATQSYHDQDYDLAIRYGASALAARPDNVDVRRYVAQALIRRERFQEAETHIDALVGLGELKEAFYVRGFAARRKREYRDAIEAYEKSLAYGRGGVAIHRELASSYFELGDMPKAEHHIRQAEERSPHNRYVVDLRCTIALRLGDLETAGRTLAILERVDPSGFADHRRSTFEQARGAPEAALAFAESANRKIAHPTFEVMANLANCEIEAGKSTSAMSTLTDIQQKFGGANHDAQTGLRCKYEIRFGSVQAAEGLWNTLRNPGTPVHTGLRLSILNRKAAEAGLSTREEAERQELIAKQSIAELERNERMLGSVLSRSE</sequence>
<protein>
    <submittedName>
        <fullName evidence="4">Tetratricopeptide repeat protein</fullName>
    </submittedName>
</protein>
<dbReference type="Pfam" id="PF14559">
    <property type="entry name" value="TPR_19"/>
    <property type="match status" value="1"/>
</dbReference>
<comment type="caution">
    <text evidence="4">The sequence shown here is derived from an EMBL/GenBank/DDBJ whole genome shotgun (WGS) entry which is preliminary data.</text>
</comment>